<proteinExistence type="predicted"/>
<dbReference type="EMBL" id="DSRP01000752">
    <property type="protein sequence ID" value="HGG93429.1"/>
    <property type="molecule type" value="Genomic_DNA"/>
</dbReference>
<protein>
    <recommendedName>
        <fullName evidence="2">Spore protein YkvP/CgeB glycosyl transferase-like domain-containing protein</fullName>
    </recommendedName>
</protein>
<dbReference type="Pfam" id="PF13524">
    <property type="entry name" value="Glyco_trans_1_2"/>
    <property type="match status" value="1"/>
</dbReference>
<evidence type="ECO:0000259" key="2">
    <source>
        <dbReference type="Pfam" id="PF13524"/>
    </source>
</evidence>
<organism evidence="3">
    <name type="scientific">Fundidesulfovibrio putealis</name>
    <dbReference type="NCBI Taxonomy" id="270496"/>
    <lineage>
        <taxon>Bacteria</taxon>
        <taxon>Pseudomonadati</taxon>
        <taxon>Thermodesulfobacteriota</taxon>
        <taxon>Desulfovibrionia</taxon>
        <taxon>Desulfovibrionales</taxon>
        <taxon>Desulfovibrionaceae</taxon>
        <taxon>Fundidesulfovibrio</taxon>
    </lineage>
</organism>
<reference evidence="3" key="1">
    <citation type="journal article" date="2020" name="mSystems">
        <title>Genome- and Community-Level Interaction Insights into Carbon Utilization and Element Cycling Functions of Hydrothermarchaeota in Hydrothermal Sediment.</title>
        <authorList>
            <person name="Zhou Z."/>
            <person name="Liu Y."/>
            <person name="Xu W."/>
            <person name="Pan J."/>
            <person name="Luo Z.H."/>
            <person name="Li M."/>
        </authorList>
    </citation>
    <scope>NUCLEOTIDE SEQUENCE [LARGE SCALE GENOMIC DNA]</scope>
    <source>
        <strain evidence="3">SpSt-413</strain>
    </source>
</reference>
<accession>A0A7C4EK27</accession>
<gene>
    <name evidence="3" type="ORF">ENR59_10840</name>
</gene>
<feature type="domain" description="Spore protein YkvP/CgeB glycosyl transferase-like" evidence="2">
    <location>
        <begin position="363"/>
        <end position="499"/>
    </location>
</feature>
<dbReference type="InterPro" id="IPR055259">
    <property type="entry name" value="YkvP/CgeB_Glyco_trans-like"/>
</dbReference>
<comment type="caution">
    <text evidence="3">The sequence shown here is derived from an EMBL/GenBank/DDBJ whole genome shotgun (WGS) entry which is preliminary data.</text>
</comment>
<feature type="region of interest" description="Disordered" evidence="1">
    <location>
        <begin position="1"/>
        <end position="40"/>
    </location>
</feature>
<sequence length="503" mass="55310">MAPPARTCSKGRTHMPTPPGRMRLTDELGTPKTPHAGHDTLRLSRSGDWLVLGLGPDPAALASSVPEGARVRYMECPAFFDQTGRDWREAIPRGWERVESFDPEADATIILYKGGLRLFPGFWGPVLAALALPLPGEPGQLPGRTALFPATKDRLLYRELATELAGNGFTNLVAPWDGLASVLRQGRPDLYLSVNFAGLDEFGQAQSLLRRAGVPVAVWLVDNPFHALSGQKNRFWQDMHLFVTDSWFMRPLREHGARRVHHLPLAASQDFLKARPDAPHLADKLLFVGRSGFPGRDGFFAGLKPPRDAWAEAEAMLARGERPDFEWWVKRTGIDTLWPGKQARLAGLGAEESGRKWRAMVITQAARAGKLAVCGDEEWRGLSDADFELLPPVDYYGPLAGMYASARCVVGATSPLLPHGLTQRHFDVWAAGGLLATDNTPGLAIFPEELTRPVTYAKPDGLLEVIRSMEADRSALTGAWRELIAREHTYGRRIGTILDAISS</sequence>
<evidence type="ECO:0000313" key="3">
    <source>
        <dbReference type="EMBL" id="HGG93429.1"/>
    </source>
</evidence>
<name>A0A7C4EK27_9BACT</name>
<dbReference type="AlphaFoldDB" id="A0A7C4EK27"/>
<evidence type="ECO:0000256" key="1">
    <source>
        <dbReference type="SAM" id="MobiDB-lite"/>
    </source>
</evidence>